<organism evidence="2 3">
    <name type="scientific">Ralstonia phage phiRSL1</name>
    <dbReference type="NCBI Taxonomy" id="1980924"/>
    <lineage>
        <taxon>Viruses</taxon>
        <taxon>Duplodnaviria</taxon>
        <taxon>Heunggongvirae</taxon>
        <taxon>Uroviricota</taxon>
        <taxon>Caudoviricetes</taxon>
        <taxon>Mieseafarmvirus</taxon>
        <taxon>Mieseafarmvirus RSL1</taxon>
    </lineage>
</organism>
<dbReference type="EMBL" id="AB366653">
    <property type="protein sequence ID" value="BAG41784.1"/>
    <property type="molecule type" value="Genomic_DNA"/>
</dbReference>
<feature type="domain" description="ATP-grasp" evidence="1">
    <location>
        <begin position="111"/>
        <end position="258"/>
    </location>
</feature>
<evidence type="ECO:0000259" key="1">
    <source>
        <dbReference type="Pfam" id="PF18299"/>
    </source>
</evidence>
<dbReference type="KEGG" id="vg:6369896"/>
<sequence>MNPMFAVQITGRDDRELHKTVDALKAAGLDYETFGCIPFTDEITNLEAFPSDRRVIPLAGTKVLSMWQRGCLPPNWHVFYDAGHLDQYLAQRFYGTNLLNYWAEVRPFSQMKDRVWDVPMFVKPTDDGKAFAGLVLEGESLSQALEKQTHQVIADDQPILVSDCKTLGREFRLFVVDGYVVDISEYRNRGQIQHKDVAPRLKADLRDYFQSVCHPSAPRAYVMDVGEVWKNGEWRWCIIELNCFNCSGAYTVDRAAVYGAVANAI</sequence>
<dbReference type="GeneID" id="6369896"/>
<proteinExistence type="predicted"/>
<keyword evidence="3" id="KW-1185">Reference proteome</keyword>
<dbReference type="Proteomes" id="UP000001034">
    <property type="component" value="Segment"/>
</dbReference>
<dbReference type="Pfam" id="PF18299">
    <property type="entry name" value="R2K_2"/>
    <property type="match status" value="1"/>
</dbReference>
<evidence type="ECO:0000313" key="2">
    <source>
        <dbReference type="EMBL" id="BAG41784.1"/>
    </source>
</evidence>
<protein>
    <recommendedName>
        <fullName evidence="1">ATP-grasp domain-containing protein</fullName>
    </recommendedName>
</protein>
<reference evidence="2 3" key="1">
    <citation type="journal article" date="2010" name="Virology">
        <title>A jumbo phage infecting the phytopathogen Ralstonia solanacearum defines a new lineage of the Myoviridae family.</title>
        <authorList>
            <person name="Yamada T."/>
            <person name="Satoh S."/>
            <person name="Ishikawa H."/>
            <person name="Fujiwara A."/>
            <person name="Kawasaki T."/>
            <person name="Fujie M."/>
            <person name="Ogata H."/>
        </authorList>
    </citation>
    <scope>NUCLEOTIDE SEQUENCE [LARGE SCALE GENOMIC DNA]</scope>
</reference>
<name>B2ZYK8_9CAUD</name>
<dbReference type="InterPro" id="IPR041261">
    <property type="entry name" value="R2K_2"/>
</dbReference>
<accession>B2ZYK8</accession>
<evidence type="ECO:0000313" key="3">
    <source>
        <dbReference type="Proteomes" id="UP000001034"/>
    </source>
</evidence>
<dbReference type="RefSeq" id="YP_001950214.1">
    <property type="nucleotide sequence ID" value="NC_010811.2"/>
</dbReference>